<dbReference type="PANTHER" id="PTHR18866:SF33">
    <property type="entry name" value="METHYLCROTONOYL-COA CARBOXYLASE SUBUNIT ALPHA, MITOCHONDRIAL-RELATED"/>
    <property type="match status" value="1"/>
</dbReference>
<evidence type="ECO:0000259" key="8">
    <source>
        <dbReference type="PROSITE" id="PS50979"/>
    </source>
</evidence>
<dbReference type="Gene3D" id="3.30.1490.20">
    <property type="entry name" value="ATP-grasp fold, A domain"/>
    <property type="match status" value="1"/>
</dbReference>
<dbReference type="EMBL" id="LRQE01000034">
    <property type="protein sequence ID" value="KXA29690.1"/>
    <property type="molecule type" value="Genomic_DNA"/>
</dbReference>
<evidence type="ECO:0000256" key="2">
    <source>
        <dbReference type="ARBA" id="ARBA00022598"/>
    </source>
</evidence>
<dbReference type="AlphaFoldDB" id="A0A133PMA4"/>
<dbReference type="GO" id="GO:0046872">
    <property type="term" value="F:metal ion binding"/>
    <property type="evidence" value="ECO:0007669"/>
    <property type="project" value="InterPro"/>
</dbReference>
<dbReference type="SUPFAM" id="SSF56059">
    <property type="entry name" value="Glutathione synthetase ATP-binding domain-like"/>
    <property type="match status" value="1"/>
</dbReference>
<dbReference type="NCBIfam" id="NF006367">
    <property type="entry name" value="PRK08591.1"/>
    <property type="match status" value="1"/>
</dbReference>
<evidence type="ECO:0000256" key="1">
    <source>
        <dbReference type="ARBA" id="ARBA00013263"/>
    </source>
</evidence>
<dbReference type="Pfam" id="PF00289">
    <property type="entry name" value="Biotin_carb_N"/>
    <property type="match status" value="1"/>
</dbReference>
<name>A0A133PMA4_9FIRM</name>
<evidence type="ECO:0000256" key="5">
    <source>
        <dbReference type="ARBA" id="ARBA00023267"/>
    </source>
</evidence>
<proteinExistence type="predicted"/>
<dbReference type="InterPro" id="IPR011054">
    <property type="entry name" value="Rudment_hybrid_motif"/>
</dbReference>
<dbReference type="SUPFAM" id="SSF52440">
    <property type="entry name" value="PreATP-grasp domain"/>
    <property type="match status" value="1"/>
</dbReference>
<dbReference type="GO" id="GO:0005524">
    <property type="term" value="F:ATP binding"/>
    <property type="evidence" value="ECO:0007669"/>
    <property type="project" value="UniProtKB-UniRule"/>
</dbReference>
<dbReference type="InterPro" id="IPR011761">
    <property type="entry name" value="ATP-grasp"/>
</dbReference>
<evidence type="ECO:0000256" key="6">
    <source>
        <dbReference type="PROSITE-ProRule" id="PRU00409"/>
    </source>
</evidence>
<dbReference type="InterPro" id="IPR005482">
    <property type="entry name" value="Biotin_COase_C"/>
</dbReference>
<dbReference type="PANTHER" id="PTHR18866">
    <property type="entry name" value="CARBOXYLASE:PYRUVATE/ACETYL-COA/PROPIONYL-COA CARBOXYLASE"/>
    <property type="match status" value="1"/>
</dbReference>
<organism evidence="9">
    <name type="scientific">Peptoniphilus harei</name>
    <dbReference type="NCBI Taxonomy" id="54005"/>
    <lineage>
        <taxon>Bacteria</taxon>
        <taxon>Bacillati</taxon>
        <taxon>Bacillota</taxon>
        <taxon>Tissierellia</taxon>
        <taxon>Tissierellales</taxon>
        <taxon>Peptoniphilaceae</taxon>
        <taxon>Peptoniphilus</taxon>
    </lineage>
</organism>
<dbReference type="InterPro" id="IPR050856">
    <property type="entry name" value="Biotin_carboxylase_complex"/>
</dbReference>
<dbReference type="RefSeq" id="WP_060800377.1">
    <property type="nucleotide sequence ID" value="NZ_JASOTK010000002.1"/>
</dbReference>
<feature type="domain" description="Biotin carboxylation" evidence="8">
    <location>
        <begin position="1"/>
        <end position="445"/>
    </location>
</feature>
<accession>A0A133PMA4</accession>
<dbReference type="PROSITE" id="PS50975">
    <property type="entry name" value="ATP_GRASP"/>
    <property type="match status" value="1"/>
</dbReference>
<evidence type="ECO:0000313" key="10">
    <source>
        <dbReference type="Proteomes" id="UP000070174"/>
    </source>
</evidence>
<dbReference type="InterPro" id="IPR005479">
    <property type="entry name" value="CPAse_ATP-bd"/>
</dbReference>
<dbReference type="Pfam" id="PF02785">
    <property type="entry name" value="Biotin_carb_C"/>
    <property type="match status" value="1"/>
</dbReference>
<keyword evidence="2" id="KW-0436">Ligase</keyword>
<dbReference type="InterPro" id="IPR011764">
    <property type="entry name" value="Biotin_carboxylation_dom"/>
</dbReference>
<keyword evidence="4 6" id="KW-0067">ATP-binding</keyword>
<keyword evidence="3 6" id="KW-0547">Nucleotide-binding</keyword>
<gene>
    <name evidence="9" type="ORF">HMPREF3229_01316</name>
</gene>
<dbReference type="Gene3D" id="3.30.470.20">
    <property type="entry name" value="ATP-grasp fold, B domain"/>
    <property type="match status" value="1"/>
</dbReference>
<dbReference type="InterPro" id="IPR005481">
    <property type="entry name" value="BC-like_N"/>
</dbReference>
<dbReference type="InterPro" id="IPR016185">
    <property type="entry name" value="PreATP-grasp_dom_sf"/>
</dbReference>
<sequence>MIKKVLIANRGECALSILRSAKELGIETLVIYSKADAYQSYIYIADEAVCIGDKFSKDTYLNMDAIITCAIEKGCDAIHPGYGFLSESYEFAKKVCDAGLIFIGPSPNLIKLMGDKIGAKNLMEDIKVPVAKAHSLDGESKEEILEICDKIGYPIILKARSGGGGKGMRRVDSPENLFHYIDLSKAEAKASFGDERIFIEKFIENPRHIEVQVLSDGNKFLHLYERECSLQRNNQKILEEAPCNFISDELKEKLYKASLDCVRATGYLGAGTVEFLVDKDENFYFCEMNTRLQVEHAVTEMITGLDIIKEQFRIASGLGLSINQDDVKVSGHAIEVRINALDPMKDFTPSSGKINFLFTPGGMDTRFESAIYKGLEIPIYYDSMIGKIIVKDQRRLSAIKKLRRAIEETMIDGIETNLGFMYSILFDLDFIRGNISTNFIKEKETDLIKRMKEVRDNVT</sequence>
<dbReference type="EC" id="6.3.4.14" evidence="1"/>
<dbReference type="FunFam" id="3.30.1490.20:FF:000003">
    <property type="entry name" value="acetyl-CoA carboxylase isoform X1"/>
    <property type="match status" value="1"/>
</dbReference>
<dbReference type="Proteomes" id="UP000070174">
    <property type="component" value="Unassembled WGS sequence"/>
</dbReference>
<dbReference type="SUPFAM" id="SSF51246">
    <property type="entry name" value="Rudiment single hybrid motif"/>
    <property type="match status" value="1"/>
</dbReference>
<keyword evidence="5" id="KW-0092">Biotin</keyword>
<dbReference type="Pfam" id="PF02786">
    <property type="entry name" value="CPSase_L_D2"/>
    <property type="match status" value="1"/>
</dbReference>
<dbReference type="SMART" id="SM00878">
    <property type="entry name" value="Biotin_carb_C"/>
    <property type="match status" value="1"/>
</dbReference>
<dbReference type="Gene3D" id="3.40.50.20">
    <property type="match status" value="1"/>
</dbReference>
<dbReference type="PROSITE" id="PS50979">
    <property type="entry name" value="BC"/>
    <property type="match status" value="1"/>
</dbReference>
<dbReference type="InterPro" id="IPR013815">
    <property type="entry name" value="ATP_grasp_subdomain_1"/>
</dbReference>
<dbReference type="FunFam" id="3.40.50.20:FF:000010">
    <property type="entry name" value="Propionyl-CoA carboxylase subunit alpha"/>
    <property type="match status" value="1"/>
</dbReference>
<comment type="caution">
    <text evidence="9">The sequence shown here is derived from an EMBL/GenBank/DDBJ whole genome shotgun (WGS) entry which is preliminary data.</text>
</comment>
<evidence type="ECO:0000259" key="7">
    <source>
        <dbReference type="PROSITE" id="PS50975"/>
    </source>
</evidence>
<feature type="domain" description="ATP-grasp" evidence="7">
    <location>
        <begin position="120"/>
        <end position="316"/>
    </location>
</feature>
<evidence type="ECO:0000313" key="9">
    <source>
        <dbReference type="EMBL" id="KXA29690.1"/>
    </source>
</evidence>
<evidence type="ECO:0000256" key="3">
    <source>
        <dbReference type="ARBA" id="ARBA00022741"/>
    </source>
</evidence>
<protein>
    <recommendedName>
        <fullName evidence="1">biotin carboxylase</fullName>
        <ecNumber evidence="1">6.3.4.14</ecNumber>
    </recommendedName>
</protein>
<reference evidence="9 10" key="1">
    <citation type="submission" date="2016-01" db="EMBL/GenBank/DDBJ databases">
        <authorList>
            <person name="Oliw E.H."/>
        </authorList>
    </citation>
    <scope>NUCLEOTIDE SEQUENCE [LARGE SCALE GENOMIC DNA]</scope>
    <source>
        <strain evidence="9 10">CMW7756A</strain>
    </source>
</reference>
<dbReference type="GO" id="GO:0004075">
    <property type="term" value="F:biotin carboxylase activity"/>
    <property type="evidence" value="ECO:0007669"/>
    <property type="project" value="UniProtKB-EC"/>
</dbReference>
<dbReference type="PATRIC" id="fig|54005.3.peg.1300"/>
<evidence type="ECO:0000256" key="4">
    <source>
        <dbReference type="ARBA" id="ARBA00022840"/>
    </source>
</evidence>